<feature type="compositionally biased region" description="Basic and acidic residues" evidence="6">
    <location>
        <begin position="179"/>
        <end position="210"/>
    </location>
</feature>
<sequence length="355" mass="41812">MLAYRSTNGRYFAGKQITCEFVSVTKWKVAICGEFMRSKLVTCSRGTACNFIHCFRNPGGDYEWANWDKPPPKYWIKEMSALFGYSYDESIYDRKVEEDFEHSADVYRQHSERYHGRESRRSRSRENKSLRSHDKEHDARRREQRSQPNCHVGERCEEDENSRSYKHHHRHKSSSYDGEPDRYCSGDRDGLNHSEATRKRSRHTLSEKTQTKVFRSSSSSDSEQTQSKDHHDNIVYSKRRRVERQDEEKNTDDCRDKRKDSRHRATKRRSSRYLSDDNSSLNDAKRSDDDFGSDCGYESRSSGGTRHHSTGEKADETVRWEPEKEVTGDYHGKHLESGKKSHRSHHRSRNHKGKS</sequence>
<evidence type="ECO:0000256" key="3">
    <source>
        <dbReference type="ARBA" id="ARBA00022771"/>
    </source>
</evidence>
<evidence type="ECO:0000256" key="5">
    <source>
        <dbReference type="PROSITE-ProRule" id="PRU00723"/>
    </source>
</evidence>
<keyword evidence="3 5" id="KW-0863">Zinc-finger</keyword>
<feature type="compositionally biased region" description="Polar residues" evidence="6">
    <location>
        <begin position="272"/>
        <end position="282"/>
    </location>
</feature>
<dbReference type="PRINTS" id="PR01848">
    <property type="entry name" value="U2AUXFACTOR"/>
</dbReference>
<dbReference type="InterPro" id="IPR000571">
    <property type="entry name" value="Znf_CCCH"/>
</dbReference>
<evidence type="ECO:0000256" key="1">
    <source>
        <dbReference type="ARBA" id="ARBA00022723"/>
    </source>
</evidence>
<dbReference type="EMBL" id="OOIL02003924">
    <property type="protein sequence ID" value="VFQ89916.1"/>
    <property type="molecule type" value="Genomic_DNA"/>
</dbReference>
<feature type="domain" description="C3H1-type" evidence="7">
    <location>
        <begin position="26"/>
        <end position="56"/>
    </location>
</feature>
<evidence type="ECO:0000256" key="2">
    <source>
        <dbReference type="ARBA" id="ARBA00022737"/>
    </source>
</evidence>
<feature type="compositionally biased region" description="Basic residues" evidence="6">
    <location>
        <begin position="260"/>
        <end position="271"/>
    </location>
</feature>
<feature type="compositionally biased region" description="Basic residues" evidence="6">
    <location>
        <begin position="340"/>
        <end position="355"/>
    </location>
</feature>
<dbReference type="PROSITE" id="PS50103">
    <property type="entry name" value="ZF_C3H1"/>
    <property type="match status" value="1"/>
</dbReference>
<dbReference type="OrthoDB" id="423462at2759"/>
<protein>
    <recommendedName>
        <fullName evidence="7">C3H1-type domain-containing protein</fullName>
    </recommendedName>
</protein>
<feature type="region of interest" description="Disordered" evidence="6">
    <location>
        <begin position="110"/>
        <end position="355"/>
    </location>
</feature>
<dbReference type="GO" id="GO:0000398">
    <property type="term" value="P:mRNA splicing, via spliceosome"/>
    <property type="evidence" value="ECO:0007669"/>
    <property type="project" value="InterPro"/>
</dbReference>
<dbReference type="Proteomes" id="UP000595140">
    <property type="component" value="Unassembled WGS sequence"/>
</dbReference>
<keyword evidence="9" id="KW-1185">Reference proteome</keyword>
<proteinExistence type="predicted"/>
<dbReference type="Pfam" id="PF00642">
    <property type="entry name" value="zf-CCCH"/>
    <property type="match status" value="1"/>
</dbReference>
<accession>A0A484MPA6</accession>
<keyword evidence="4 5" id="KW-0862">Zinc</keyword>
<dbReference type="GO" id="GO:0089701">
    <property type="term" value="C:U2AF complex"/>
    <property type="evidence" value="ECO:0007669"/>
    <property type="project" value="InterPro"/>
</dbReference>
<evidence type="ECO:0000313" key="8">
    <source>
        <dbReference type="EMBL" id="VFQ89916.1"/>
    </source>
</evidence>
<evidence type="ECO:0000259" key="7">
    <source>
        <dbReference type="PROSITE" id="PS50103"/>
    </source>
</evidence>
<dbReference type="PANTHER" id="PTHR12620">
    <property type="entry name" value="U2 SNRNP AUXILIARY FACTOR, SMALL SUBUNIT"/>
    <property type="match status" value="1"/>
</dbReference>
<feature type="compositionally biased region" description="Basic and acidic residues" evidence="6">
    <location>
        <begin position="110"/>
        <end position="145"/>
    </location>
</feature>
<evidence type="ECO:0000313" key="9">
    <source>
        <dbReference type="Proteomes" id="UP000595140"/>
    </source>
</evidence>
<dbReference type="AlphaFoldDB" id="A0A484MPA6"/>
<dbReference type="GO" id="GO:0008270">
    <property type="term" value="F:zinc ion binding"/>
    <property type="evidence" value="ECO:0007669"/>
    <property type="project" value="UniProtKB-KW"/>
</dbReference>
<reference evidence="8 9" key="1">
    <citation type="submission" date="2018-04" db="EMBL/GenBank/DDBJ databases">
        <authorList>
            <person name="Vogel A."/>
        </authorList>
    </citation>
    <scope>NUCLEOTIDE SEQUENCE [LARGE SCALE GENOMIC DNA]</scope>
</reference>
<feature type="compositionally biased region" description="Basic and acidic residues" evidence="6">
    <location>
        <begin position="243"/>
        <end position="259"/>
    </location>
</feature>
<feature type="zinc finger region" description="C3H1-type" evidence="5">
    <location>
        <begin position="26"/>
        <end position="56"/>
    </location>
</feature>
<dbReference type="InterPro" id="IPR009145">
    <property type="entry name" value="U2AF_small"/>
</dbReference>
<keyword evidence="2" id="KW-0677">Repeat</keyword>
<organism evidence="8 9">
    <name type="scientific">Cuscuta campestris</name>
    <dbReference type="NCBI Taxonomy" id="132261"/>
    <lineage>
        <taxon>Eukaryota</taxon>
        <taxon>Viridiplantae</taxon>
        <taxon>Streptophyta</taxon>
        <taxon>Embryophyta</taxon>
        <taxon>Tracheophyta</taxon>
        <taxon>Spermatophyta</taxon>
        <taxon>Magnoliopsida</taxon>
        <taxon>eudicotyledons</taxon>
        <taxon>Gunneridae</taxon>
        <taxon>Pentapetalae</taxon>
        <taxon>asterids</taxon>
        <taxon>lamiids</taxon>
        <taxon>Solanales</taxon>
        <taxon>Convolvulaceae</taxon>
        <taxon>Cuscuteae</taxon>
        <taxon>Cuscuta</taxon>
        <taxon>Cuscuta subgen. Grammica</taxon>
        <taxon>Cuscuta sect. Cleistogrammica</taxon>
    </lineage>
</organism>
<feature type="compositionally biased region" description="Basic residues" evidence="6">
    <location>
        <begin position="164"/>
        <end position="173"/>
    </location>
</feature>
<evidence type="ECO:0000256" key="6">
    <source>
        <dbReference type="SAM" id="MobiDB-lite"/>
    </source>
</evidence>
<dbReference type="GO" id="GO:0003723">
    <property type="term" value="F:RNA binding"/>
    <property type="evidence" value="ECO:0007669"/>
    <property type="project" value="InterPro"/>
</dbReference>
<feature type="compositionally biased region" description="Basic and acidic residues" evidence="6">
    <location>
        <begin position="309"/>
        <end position="339"/>
    </location>
</feature>
<name>A0A484MPA6_9ASTE</name>
<keyword evidence="1 5" id="KW-0479">Metal-binding</keyword>
<evidence type="ECO:0000256" key="4">
    <source>
        <dbReference type="ARBA" id="ARBA00022833"/>
    </source>
</evidence>
<gene>
    <name evidence="8" type="ORF">CCAM_LOCUS31692</name>
</gene>